<dbReference type="AlphaFoldDB" id="A0A344U3F5"/>
<feature type="domain" description="Bulb-type lectin" evidence="1">
    <location>
        <begin position="2"/>
        <end position="108"/>
    </location>
</feature>
<dbReference type="Gene3D" id="3.10.350.10">
    <property type="entry name" value="LysM domain"/>
    <property type="match status" value="1"/>
</dbReference>
<dbReference type="InterPro" id="IPR018392">
    <property type="entry name" value="LysM"/>
</dbReference>
<dbReference type="InterPro" id="IPR001480">
    <property type="entry name" value="Bulb-type_lectin_dom"/>
</dbReference>
<organism evidence="3 4">
    <name type="scientific">Streptomyces globosus</name>
    <dbReference type="NCBI Taxonomy" id="68209"/>
    <lineage>
        <taxon>Bacteria</taxon>
        <taxon>Bacillati</taxon>
        <taxon>Actinomycetota</taxon>
        <taxon>Actinomycetes</taxon>
        <taxon>Kitasatosporales</taxon>
        <taxon>Streptomycetaceae</taxon>
        <taxon>Streptomyces</taxon>
    </lineage>
</organism>
<dbReference type="Proteomes" id="UP000252004">
    <property type="component" value="Chromosome"/>
</dbReference>
<sequence length="184" mass="19772">MSDTLYPGGEIGLGQSLQGGAYTLTLQYDGNLVLSEPSGSVVWATDTHEQGVQRAVLQDDGNFVLYSDYGPVWATDTHGNDAGRLVVQADRNVVLYAVDGSPLWESDTNTDNPIHLEEPAAAPVAEWEAPAIPEPRTYTVEPGDTLWDIAERFYGDGNRYHDIAAASGIADPDLVDVGQVLTIP</sequence>
<dbReference type="SUPFAM" id="SSF54106">
    <property type="entry name" value="LysM domain"/>
    <property type="match status" value="1"/>
</dbReference>
<dbReference type="RefSeq" id="WP_114056612.1">
    <property type="nucleotide sequence ID" value="NZ_CP030862.1"/>
</dbReference>
<dbReference type="Pfam" id="PF01476">
    <property type="entry name" value="LysM"/>
    <property type="match status" value="1"/>
</dbReference>
<dbReference type="SUPFAM" id="SSF51110">
    <property type="entry name" value="alpha-D-mannose-specific plant lectins"/>
    <property type="match status" value="1"/>
</dbReference>
<evidence type="ECO:0000259" key="1">
    <source>
        <dbReference type="PROSITE" id="PS50927"/>
    </source>
</evidence>
<evidence type="ECO:0000259" key="2">
    <source>
        <dbReference type="PROSITE" id="PS51782"/>
    </source>
</evidence>
<dbReference type="SMART" id="SM00108">
    <property type="entry name" value="B_lectin"/>
    <property type="match status" value="1"/>
</dbReference>
<dbReference type="Gene3D" id="2.90.10.10">
    <property type="entry name" value="Bulb-type lectin domain"/>
    <property type="match status" value="2"/>
</dbReference>
<proteinExistence type="predicted"/>
<dbReference type="InterPro" id="IPR036779">
    <property type="entry name" value="LysM_dom_sf"/>
</dbReference>
<dbReference type="InterPro" id="IPR036426">
    <property type="entry name" value="Bulb-type_lectin_dom_sf"/>
</dbReference>
<accession>A0A344U3F5</accession>
<dbReference type="KEGG" id="sgz:C0216_19995"/>
<dbReference type="PROSITE" id="PS51782">
    <property type="entry name" value="LYSM"/>
    <property type="match status" value="1"/>
</dbReference>
<dbReference type="InterPro" id="IPR052196">
    <property type="entry name" value="Bact_Kbp"/>
</dbReference>
<name>A0A344U3F5_9ACTN</name>
<evidence type="ECO:0000313" key="3">
    <source>
        <dbReference type="EMBL" id="AXE25426.1"/>
    </source>
</evidence>
<gene>
    <name evidence="3" type="ORF">C0216_19995</name>
</gene>
<dbReference type="OrthoDB" id="516973at2"/>
<dbReference type="PANTHER" id="PTHR34700">
    <property type="entry name" value="POTASSIUM BINDING PROTEIN KBP"/>
    <property type="match status" value="1"/>
</dbReference>
<dbReference type="CDD" id="cd00118">
    <property type="entry name" value="LysM"/>
    <property type="match status" value="1"/>
</dbReference>
<dbReference type="EMBL" id="CP030862">
    <property type="protein sequence ID" value="AXE25426.1"/>
    <property type="molecule type" value="Genomic_DNA"/>
</dbReference>
<feature type="domain" description="LysM" evidence="2">
    <location>
        <begin position="136"/>
        <end position="183"/>
    </location>
</feature>
<protein>
    <submittedName>
        <fullName evidence="3">Lectin</fullName>
    </submittedName>
</protein>
<dbReference type="PANTHER" id="PTHR34700:SF4">
    <property type="entry name" value="PHAGE-LIKE ELEMENT PBSX PROTEIN XKDP"/>
    <property type="match status" value="1"/>
</dbReference>
<evidence type="ECO:0000313" key="4">
    <source>
        <dbReference type="Proteomes" id="UP000252004"/>
    </source>
</evidence>
<keyword evidence="4" id="KW-1185">Reference proteome</keyword>
<reference evidence="3 4" key="1">
    <citation type="submission" date="2018-01" db="EMBL/GenBank/DDBJ databases">
        <title>Draft genome Sequence of streptomyces globosus LZH-48.</title>
        <authorList>
            <person name="Ran K."/>
            <person name="Li Z."/>
            <person name="Wei S."/>
            <person name="Dong R."/>
        </authorList>
    </citation>
    <scope>NUCLEOTIDE SEQUENCE [LARGE SCALE GENOMIC DNA]</scope>
    <source>
        <strain evidence="3 4">LZH-48</strain>
    </source>
</reference>
<dbReference type="PROSITE" id="PS50927">
    <property type="entry name" value="BULB_LECTIN"/>
    <property type="match status" value="1"/>
</dbReference>
<dbReference type="SMART" id="SM00257">
    <property type="entry name" value="LysM"/>
    <property type="match status" value="1"/>
</dbReference>
<dbReference type="CDD" id="cd00028">
    <property type="entry name" value="B_lectin"/>
    <property type="match status" value="1"/>
</dbReference>